<feature type="domain" description="ERV/ALR sulfhydryl oxidase" evidence="7">
    <location>
        <begin position="49"/>
        <end position="151"/>
    </location>
</feature>
<dbReference type="Proteomes" id="UP000291116">
    <property type="component" value="Unassembled WGS sequence"/>
</dbReference>
<evidence type="ECO:0000259" key="7">
    <source>
        <dbReference type="PROSITE" id="PS51324"/>
    </source>
</evidence>
<dbReference type="FunFam" id="1.20.120.310:FF:000002">
    <property type="entry name" value="Sulfhydryl oxidase"/>
    <property type="match status" value="1"/>
</dbReference>
<dbReference type="OrthoDB" id="17199at2759"/>
<dbReference type="GO" id="GO:0050660">
    <property type="term" value="F:flavin adenine dinucleotide binding"/>
    <property type="evidence" value="ECO:0007669"/>
    <property type="project" value="TreeGrafter"/>
</dbReference>
<dbReference type="EC" id="1.8.3.2" evidence="6"/>
<evidence type="ECO:0000256" key="3">
    <source>
        <dbReference type="ARBA" id="ARBA00022827"/>
    </source>
</evidence>
<dbReference type="Pfam" id="PF04777">
    <property type="entry name" value="Evr1_Alr"/>
    <property type="match status" value="1"/>
</dbReference>
<evidence type="ECO:0000256" key="5">
    <source>
        <dbReference type="ARBA" id="ARBA00023157"/>
    </source>
</evidence>
<dbReference type="GO" id="GO:0016971">
    <property type="term" value="F:flavin-dependent sulfhydryl oxidase activity"/>
    <property type="evidence" value="ECO:0007669"/>
    <property type="project" value="InterPro"/>
</dbReference>
<name>A0A448ZLZ3_9STRA</name>
<evidence type="ECO:0000256" key="4">
    <source>
        <dbReference type="ARBA" id="ARBA00023002"/>
    </source>
</evidence>
<dbReference type="EMBL" id="CAACVS010000509">
    <property type="protein sequence ID" value="VEU43035.1"/>
    <property type="molecule type" value="Genomic_DNA"/>
</dbReference>
<comment type="cofactor">
    <cofactor evidence="1 6">
        <name>FAD</name>
        <dbReference type="ChEBI" id="CHEBI:57692"/>
    </cofactor>
</comment>
<evidence type="ECO:0000256" key="2">
    <source>
        <dbReference type="ARBA" id="ARBA00022630"/>
    </source>
</evidence>
<dbReference type="PROSITE" id="PS51324">
    <property type="entry name" value="ERV_ALR"/>
    <property type="match status" value="1"/>
</dbReference>
<keyword evidence="3 6" id="KW-0274">FAD</keyword>
<dbReference type="AlphaFoldDB" id="A0A448ZLZ3"/>
<dbReference type="InterPro" id="IPR039799">
    <property type="entry name" value="ALR/ERV"/>
</dbReference>
<gene>
    <name evidence="8" type="ORF">PSNMU_V1.4_AUG-EV-PASAV3_0100350</name>
</gene>
<keyword evidence="4 6" id="KW-0560">Oxidoreductase</keyword>
<dbReference type="PANTHER" id="PTHR12645">
    <property type="entry name" value="ALR/ERV"/>
    <property type="match status" value="1"/>
</dbReference>
<keyword evidence="9" id="KW-1185">Reference proteome</keyword>
<sequence length="161" mass="18868">MAPKQGLFQEDNCERPACDEMKAVLPTSMAELEEMKKKYEKQRKKQVECPPKSTELGRNTWSFLHSMAAWYPDRPTTKQKDGMVNFFHTLAEFYPCTYCAEDFQQNIKKIPVEAESRTDLCLWLCKQHNDVNEKLGKPLFECSMKNLDERWRKSSASKCNK</sequence>
<dbReference type="SUPFAM" id="SSF69000">
    <property type="entry name" value="FAD-dependent thiol oxidase"/>
    <property type="match status" value="1"/>
</dbReference>
<evidence type="ECO:0000256" key="6">
    <source>
        <dbReference type="RuleBase" id="RU371123"/>
    </source>
</evidence>
<organism evidence="8 9">
    <name type="scientific">Pseudo-nitzschia multistriata</name>
    <dbReference type="NCBI Taxonomy" id="183589"/>
    <lineage>
        <taxon>Eukaryota</taxon>
        <taxon>Sar</taxon>
        <taxon>Stramenopiles</taxon>
        <taxon>Ochrophyta</taxon>
        <taxon>Bacillariophyta</taxon>
        <taxon>Bacillariophyceae</taxon>
        <taxon>Bacillariophycidae</taxon>
        <taxon>Bacillariales</taxon>
        <taxon>Bacillariaceae</taxon>
        <taxon>Pseudo-nitzschia</taxon>
    </lineage>
</organism>
<accession>A0A448ZLZ3</accession>
<comment type="catalytic activity">
    <reaction evidence="6">
        <text>2 R'C(R)SH + O2 = R'C(R)S-S(R)CR' + H2O2</text>
        <dbReference type="Rhea" id="RHEA:17357"/>
        <dbReference type="ChEBI" id="CHEBI:15379"/>
        <dbReference type="ChEBI" id="CHEBI:16240"/>
        <dbReference type="ChEBI" id="CHEBI:16520"/>
        <dbReference type="ChEBI" id="CHEBI:17412"/>
        <dbReference type="EC" id="1.8.3.2"/>
    </reaction>
</comment>
<keyword evidence="2 6" id="KW-0285">Flavoprotein</keyword>
<protein>
    <recommendedName>
        <fullName evidence="6">Sulfhydryl oxidase</fullName>
        <ecNumber evidence="6">1.8.3.2</ecNumber>
    </recommendedName>
</protein>
<dbReference type="InterPro" id="IPR036774">
    <property type="entry name" value="ERV/ALR_sulphydryl_oxid_sf"/>
</dbReference>
<evidence type="ECO:0000256" key="1">
    <source>
        <dbReference type="ARBA" id="ARBA00001974"/>
    </source>
</evidence>
<dbReference type="Gene3D" id="1.20.120.310">
    <property type="entry name" value="ERV/ALR sulfhydryl oxidase domain"/>
    <property type="match status" value="1"/>
</dbReference>
<dbReference type="GO" id="GO:0005739">
    <property type="term" value="C:mitochondrion"/>
    <property type="evidence" value="ECO:0007669"/>
    <property type="project" value="TreeGrafter"/>
</dbReference>
<dbReference type="InterPro" id="IPR017905">
    <property type="entry name" value="ERV/ALR_sulphydryl_oxidase"/>
</dbReference>
<proteinExistence type="predicted"/>
<reference evidence="8 9" key="1">
    <citation type="submission" date="2019-01" db="EMBL/GenBank/DDBJ databases">
        <authorList>
            <person name="Ferrante I. M."/>
        </authorList>
    </citation>
    <scope>NUCLEOTIDE SEQUENCE [LARGE SCALE GENOMIC DNA]</scope>
    <source>
        <strain evidence="8 9">B856</strain>
    </source>
</reference>
<evidence type="ECO:0000313" key="9">
    <source>
        <dbReference type="Proteomes" id="UP000291116"/>
    </source>
</evidence>
<keyword evidence="5" id="KW-1015">Disulfide bond</keyword>
<evidence type="ECO:0000313" key="8">
    <source>
        <dbReference type="EMBL" id="VEU43035.1"/>
    </source>
</evidence>
<dbReference type="PANTHER" id="PTHR12645:SF0">
    <property type="entry name" value="FAD-LINKED SULFHYDRYL OXIDASE ALR"/>
    <property type="match status" value="1"/>
</dbReference>